<feature type="region of interest" description="Disordered" evidence="6">
    <location>
        <begin position="1"/>
        <end position="24"/>
    </location>
</feature>
<feature type="binding site" evidence="4">
    <location>
        <begin position="44"/>
        <end position="48"/>
    </location>
    <ligand>
        <name>3'-phosphoadenylyl sulfate</name>
        <dbReference type="ChEBI" id="CHEBI:58339"/>
    </ligand>
</feature>
<keyword evidence="1" id="KW-0808">Transferase</keyword>
<evidence type="ECO:0000256" key="4">
    <source>
        <dbReference type="PIRSR" id="PIRSR637359-2"/>
    </source>
</evidence>
<feature type="binding site" evidence="4">
    <location>
        <begin position="249"/>
        <end position="253"/>
    </location>
    <ligand>
        <name>3'-phosphoadenylyl sulfate</name>
        <dbReference type="ChEBI" id="CHEBI:58339"/>
    </ligand>
</feature>
<evidence type="ECO:0000256" key="1">
    <source>
        <dbReference type="ARBA" id="ARBA00022679"/>
    </source>
</evidence>
<keyword evidence="5" id="KW-1015">Disulfide bond</keyword>
<feature type="binding site" evidence="4">
    <location>
        <position position="133"/>
    </location>
    <ligand>
        <name>3'-phosphoadenylyl sulfate</name>
        <dbReference type="ChEBI" id="CHEBI:58339"/>
    </ligand>
</feature>
<evidence type="ECO:0000256" key="3">
    <source>
        <dbReference type="PIRSR" id="PIRSR637359-1"/>
    </source>
</evidence>
<dbReference type="InterPro" id="IPR027417">
    <property type="entry name" value="P-loop_NTPase"/>
</dbReference>
<dbReference type="AlphaFoldDB" id="A0AA89BTY5"/>
<dbReference type="InterPro" id="IPR000863">
    <property type="entry name" value="Sulfotransferase_dom"/>
</dbReference>
<accession>A0AA89BTY5</accession>
<dbReference type="InterPro" id="IPR037359">
    <property type="entry name" value="NST/OST"/>
</dbReference>
<feature type="disulfide bond" evidence="5">
    <location>
        <begin position="233"/>
        <end position="244"/>
    </location>
</feature>
<proteinExistence type="predicted"/>
<comment type="caution">
    <text evidence="8">The sequence shown here is derived from an EMBL/GenBank/DDBJ whole genome shotgun (WGS) entry which is preliminary data.</text>
</comment>
<reference evidence="8" key="1">
    <citation type="submission" date="2019-08" db="EMBL/GenBank/DDBJ databases">
        <title>The improved chromosome-level genome for the pearl oyster Pinctada fucata martensii using PacBio sequencing and Hi-C.</title>
        <authorList>
            <person name="Zheng Z."/>
        </authorList>
    </citation>
    <scope>NUCLEOTIDE SEQUENCE</scope>
    <source>
        <strain evidence="8">ZZ-2019</strain>
        <tissue evidence="8">Adductor muscle</tissue>
    </source>
</reference>
<dbReference type="SUPFAM" id="SSF52540">
    <property type="entry name" value="P-loop containing nucleoside triphosphate hydrolases"/>
    <property type="match status" value="1"/>
</dbReference>
<dbReference type="Pfam" id="PF00685">
    <property type="entry name" value="Sulfotransfer_1"/>
    <property type="match status" value="1"/>
</dbReference>
<dbReference type="FunFam" id="3.40.50.300:FF:002997">
    <property type="entry name" value="Sulfotransferase"/>
    <property type="match status" value="1"/>
</dbReference>
<evidence type="ECO:0000256" key="6">
    <source>
        <dbReference type="SAM" id="MobiDB-lite"/>
    </source>
</evidence>
<keyword evidence="9" id="KW-1185">Reference proteome</keyword>
<evidence type="ECO:0000313" key="9">
    <source>
        <dbReference type="Proteomes" id="UP001186944"/>
    </source>
</evidence>
<evidence type="ECO:0000259" key="7">
    <source>
        <dbReference type="Pfam" id="PF00685"/>
    </source>
</evidence>
<feature type="binding site" evidence="4">
    <location>
        <position position="125"/>
    </location>
    <ligand>
        <name>3'-phosphoadenylyl sulfate</name>
        <dbReference type="ChEBI" id="CHEBI:58339"/>
    </ligand>
</feature>
<feature type="domain" description="Sulfotransferase" evidence="7">
    <location>
        <begin position="35"/>
        <end position="274"/>
    </location>
</feature>
<dbReference type="EMBL" id="VSWD01000010">
    <property type="protein sequence ID" value="KAK3090729.1"/>
    <property type="molecule type" value="Genomic_DNA"/>
</dbReference>
<dbReference type="PANTHER" id="PTHR10605">
    <property type="entry name" value="HEPARAN SULFATE SULFOTRANSFERASE"/>
    <property type="match status" value="1"/>
</dbReference>
<protein>
    <recommendedName>
        <fullName evidence="7">Sulfotransferase domain-containing protein</fullName>
    </recommendedName>
</protein>
<feature type="active site" description="For sulfotransferase activity" evidence="3">
    <location>
        <position position="44"/>
    </location>
</feature>
<dbReference type="GO" id="GO:0008467">
    <property type="term" value="F:[heparan sulfate]-glucosamine 3-sulfotransferase activity"/>
    <property type="evidence" value="ECO:0007669"/>
    <property type="project" value="TreeGrafter"/>
</dbReference>
<gene>
    <name evidence="8" type="ORF">FSP39_014134</name>
</gene>
<evidence type="ECO:0000256" key="2">
    <source>
        <dbReference type="ARBA" id="ARBA00023180"/>
    </source>
</evidence>
<dbReference type="Proteomes" id="UP001186944">
    <property type="component" value="Unassembled WGS sequence"/>
</dbReference>
<dbReference type="Gene3D" id="3.40.50.300">
    <property type="entry name" value="P-loop containing nucleotide triphosphate hydrolases"/>
    <property type="match status" value="1"/>
</dbReference>
<evidence type="ECO:0000256" key="5">
    <source>
        <dbReference type="PIRSR" id="PIRSR637359-3"/>
    </source>
</evidence>
<organism evidence="8 9">
    <name type="scientific">Pinctada imbricata</name>
    <name type="common">Atlantic pearl-oyster</name>
    <name type="synonym">Pinctada martensii</name>
    <dbReference type="NCBI Taxonomy" id="66713"/>
    <lineage>
        <taxon>Eukaryota</taxon>
        <taxon>Metazoa</taxon>
        <taxon>Spiralia</taxon>
        <taxon>Lophotrochozoa</taxon>
        <taxon>Mollusca</taxon>
        <taxon>Bivalvia</taxon>
        <taxon>Autobranchia</taxon>
        <taxon>Pteriomorphia</taxon>
        <taxon>Pterioida</taxon>
        <taxon>Pterioidea</taxon>
        <taxon>Pteriidae</taxon>
        <taxon>Pinctada</taxon>
    </lineage>
</organism>
<sequence length="286" mass="33229">MTAGQYNTQQFVQSQSGSINHQSMGENHVQTKRLPQAIIIGVKKGGTRALLEFLRAHPNVRATGPEPHFFDKYYERGLEWYRNLMPTSDPNQITIEKTPSYFITKEVPRRVFEMSSDMKLIVVVRDPVIRAISDYAQVTSRLKKFKSFEEMAFIDNNTQIIDTSWAVIRIGLYAKHLQRWLQVFPLEQFHFVSGENLIRNPGDEMLSVQSFLGLDPILTHKNFITNNTRGFPCVRKKTSGKGHCLEGNKGRPHPYVHPRVIERLREFYRPSNQKFYKLVGRSFDWP</sequence>
<evidence type="ECO:0000313" key="8">
    <source>
        <dbReference type="EMBL" id="KAK3090729.1"/>
    </source>
</evidence>
<keyword evidence="2" id="KW-0325">Glycoprotein</keyword>
<name>A0AA89BTY5_PINIB</name>
<dbReference type="PANTHER" id="PTHR10605:SF72">
    <property type="entry name" value="HEPARAN SULFATE 3-O SULFOTRANSFERASE-B, ISOFORM A"/>
    <property type="match status" value="1"/>
</dbReference>